<reference evidence="3" key="1">
    <citation type="journal article" date="2020" name="mSystems">
        <title>Genome- and Community-Level Interaction Insights into Carbon Utilization and Element Cycling Functions of Hydrothermarchaeota in Hydrothermal Sediment.</title>
        <authorList>
            <person name="Zhou Z."/>
            <person name="Liu Y."/>
            <person name="Xu W."/>
            <person name="Pan J."/>
            <person name="Luo Z.H."/>
            <person name="Li M."/>
        </authorList>
    </citation>
    <scope>NUCLEOTIDE SEQUENCE [LARGE SCALE GENOMIC DNA]</scope>
    <source>
        <strain evidence="3">HyVt-380</strain>
    </source>
</reference>
<feature type="transmembrane region" description="Helical" evidence="1">
    <location>
        <begin position="981"/>
        <end position="1002"/>
    </location>
</feature>
<dbReference type="SUPFAM" id="SSF82693">
    <property type="entry name" value="Multidrug efflux transporter AcrB pore domain, PN1, PN2, PC1 and PC2 subdomains"/>
    <property type="match status" value="2"/>
</dbReference>
<feature type="transmembrane region" description="Helical" evidence="1">
    <location>
        <begin position="1008"/>
        <end position="1036"/>
    </location>
</feature>
<feature type="transmembrane region" description="Helical" evidence="1">
    <location>
        <begin position="890"/>
        <end position="911"/>
    </location>
</feature>
<evidence type="ECO:0000259" key="2">
    <source>
        <dbReference type="PROSITE" id="PS50156"/>
    </source>
</evidence>
<feature type="transmembrane region" description="Helical" evidence="1">
    <location>
        <begin position="525"/>
        <end position="543"/>
    </location>
</feature>
<dbReference type="PANTHER" id="PTHR32063">
    <property type="match status" value="1"/>
</dbReference>
<feature type="transmembrane region" description="Helical" evidence="1">
    <location>
        <begin position="337"/>
        <end position="356"/>
    </location>
</feature>
<dbReference type="Gene3D" id="3.30.70.1440">
    <property type="entry name" value="Multidrug efflux transporter AcrB pore domain"/>
    <property type="match status" value="1"/>
</dbReference>
<dbReference type="InterPro" id="IPR001036">
    <property type="entry name" value="Acrflvin-R"/>
</dbReference>
<feature type="domain" description="SSD" evidence="2">
    <location>
        <begin position="868"/>
        <end position="1034"/>
    </location>
</feature>
<dbReference type="Gene3D" id="3.30.2090.10">
    <property type="entry name" value="Multidrug efflux transporter AcrB TolC docking domain, DN and DC subdomains"/>
    <property type="match status" value="2"/>
</dbReference>
<evidence type="ECO:0000313" key="3">
    <source>
        <dbReference type="EMBL" id="HEC73362.1"/>
    </source>
</evidence>
<feature type="transmembrane region" description="Helical" evidence="1">
    <location>
        <begin position="363"/>
        <end position="383"/>
    </location>
</feature>
<dbReference type="InterPro" id="IPR000731">
    <property type="entry name" value="SSD"/>
</dbReference>
<feature type="transmembrane region" description="Helical" evidence="1">
    <location>
        <begin position="466"/>
        <end position="489"/>
    </location>
</feature>
<dbReference type="PROSITE" id="PS50156">
    <property type="entry name" value="SSD"/>
    <property type="match status" value="1"/>
</dbReference>
<dbReference type="SUPFAM" id="SSF82866">
    <property type="entry name" value="Multidrug efflux transporter AcrB transmembrane domain"/>
    <property type="match status" value="2"/>
</dbReference>
<dbReference type="Gene3D" id="1.20.1640.10">
    <property type="entry name" value="Multidrug efflux transporter AcrB transmembrane domain"/>
    <property type="match status" value="2"/>
</dbReference>
<dbReference type="SUPFAM" id="SSF82714">
    <property type="entry name" value="Multidrug efflux transporter AcrB TolC docking domain, DN and DC subdomains"/>
    <property type="match status" value="2"/>
</dbReference>
<feature type="transmembrane region" description="Helical" evidence="1">
    <location>
        <begin position="389"/>
        <end position="413"/>
    </location>
</feature>
<dbReference type="GO" id="GO:0005886">
    <property type="term" value="C:plasma membrane"/>
    <property type="evidence" value="ECO:0007669"/>
    <property type="project" value="TreeGrafter"/>
</dbReference>
<dbReference type="PRINTS" id="PR00702">
    <property type="entry name" value="ACRIFLAVINRP"/>
</dbReference>
<sequence length="1046" mass="113934">MLEAPIKNGKLLTVIVLIIVVLGLAAAQRIPVQMIPDLDVRTISVITGWPGATPQDIEKEILIEQERYLRSVPNLARMESLADTGQASIQLEFPFGVDVNETLIEVSNALSQVSNYPENVDQPRLYSSSFSENAFMYFAVTPLPGNPLALDMDMVTDFIDDDVRPRMERVPGVSEVQMRGGASRQIQIHVDPAKLAQRGLSLTDVRDAIRERNRDTSAGDLDDGKRRYFIRTMGRFKDVDSLKELILAHQNNTDIKLKDVADVSLDHYEVRNLAIVNNEPALTMAVKRESGSNVIDIKEAMLKVVDEIRHDQLEPNGLTIALIGDDVRYVQASVKKVTSNLALGAVLATLILYLFLRSGRATFIGLLGMPICTIAAFIGLLALDRTINVISLAGIAFAIGMTVDNTIVVLESIEQARRRGLDRLQAAITGVREVWTAVLASTMTTVLVFAPILFVNEEAGQLYSDIAIAISTAIVASMLFALTVVPAACARIGFGDQRDHGDDLTHPGPILKTISWLNASPVKRLLSVIIIFTGTMGAGWYLMPAAEYLPEGEEPKAFSVMTAPPGYNLSEMTIIADEIREHLSSALHADPQLYLDGEQRLPSLKYYFQRVAPGMIWVLSEPTRPEDLEPMMTALTTMFKEYPGMRGFSNRGSIISSSQGGTRAVNLDISGADQASLYQTAEHAITRAENLFGNPQIESRPSALSLDQPLIEIRPNWNRLAEIGMTADDFGYTVAALSDGAYVDEFFMNDDKVDMFIFSSQGQHQTLSSLSSMPIYTPQGSVLPLNALAAITDTVDSDQLRRVNGRRTVTLSVTPPRDIALETAVEQVRSQMIPNMQAEGEMAKGVSVSISGAADQLDATRESLSKNLVIALILIYLLLVAIFNHWGYPLLILATVPMGIAGGIVGLVAVNSAGPLLNLFGLPAIIQPFDMITMLGLVILLGTVVNNPILIVEQARRNLANRTDSVRDAVNQAVATRLRPILMSTATTVFGLAPLVFIPGAGTELYRGIGIVVLVGIVCSMIVTLTFLPSLLISVLNWSDRFSKKG</sequence>
<dbReference type="EMBL" id="DRHY01000074">
    <property type="protein sequence ID" value="HEC73362.1"/>
    <property type="molecule type" value="Genomic_DNA"/>
</dbReference>
<name>A0A7C1VPE4_9GAMM</name>
<evidence type="ECO:0000256" key="1">
    <source>
        <dbReference type="SAM" id="Phobius"/>
    </source>
</evidence>
<protein>
    <submittedName>
        <fullName evidence="3">Efflux RND transporter permease subunit</fullName>
    </submittedName>
</protein>
<organism evidence="3">
    <name type="scientific">Methylophaga aminisulfidivorans</name>
    <dbReference type="NCBI Taxonomy" id="230105"/>
    <lineage>
        <taxon>Bacteria</taxon>
        <taxon>Pseudomonadati</taxon>
        <taxon>Pseudomonadota</taxon>
        <taxon>Gammaproteobacteria</taxon>
        <taxon>Thiotrichales</taxon>
        <taxon>Piscirickettsiaceae</taxon>
        <taxon>Methylophaga</taxon>
    </lineage>
</organism>
<dbReference type="GO" id="GO:0042910">
    <property type="term" value="F:xenobiotic transmembrane transporter activity"/>
    <property type="evidence" value="ECO:0007669"/>
    <property type="project" value="TreeGrafter"/>
</dbReference>
<proteinExistence type="predicted"/>
<keyword evidence="1" id="KW-0472">Membrane</keyword>
<accession>A0A7C1VPE4</accession>
<dbReference type="PANTHER" id="PTHR32063:SF0">
    <property type="entry name" value="SWARMING MOTILITY PROTEIN SWRC"/>
    <property type="match status" value="1"/>
</dbReference>
<feature type="transmembrane region" description="Helical" evidence="1">
    <location>
        <begin position="931"/>
        <end position="952"/>
    </location>
</feature>
<feature type="transmembrane region" description="Helical" evidence="1">
    <location>
        <begin position="864"/>
        <end position="883"/>
    </location>
</feature>
<dbReference type="Proteomes" id="UP000886384">
    <property type="component" value="Unassembled WGS sequence"/>
</dbReference>
<gene>
    <name evidence="3" type="ORF">ENI26_03200</name>
</gene>
<keyword evidence="1" id="KW-0812">Transmembrane</keyword>
<dbReference type="Gene3D" id="3.30.70.1320">
    <property type="entry name" value="Multidrug efflux transporter AcrB pore domain like"/>
    <property type="match status" value="1"/>
</dbReference>
<dbReference type="Pfam" id="PF00873">
    <property type="entry name" value="ACR_tran"/>
    <property type="match status" value="1"/>
</dbReference>
<dbReference type="InterPro" id="IPR027463">
    <property type="entry name" value="AcrB_DN_DC_subdom"/>
</dbReference>
<comment type="caution">
    <text evidence="3">The sequence shown here is derived from an EMBL/GenBank/DDBJ whole genome shotgun (WGS) entry which is preliminary data.</text>
</comment>
<dbReference type="AlphaFoldDB" id="A0A7C1VPE4"/>
<feature type="transmembrane region" description="Helical" evidence="1">
    <location>
        <begin position="434"/>
        <end position="454"/>
    </location>
</feature>
<keyword evidence="1" id="KW-1133">Transmembrane helix</keyword>
<dbReference type="Gene3D" id="3.30.70.1430">
    <property type="entry name" value="Multidrug efflux transporter AcrB pore domain"/>
    <property type="match status" value="2"/>
</dbReference>